<dbReference type="PANTHER" id="PTHR47823:SF9">
    <property type="entry name" value="CHROMOSOME UNDETERMINED SCAFFOLD_10, WHOLE GENOME SHOTGUN SEQUENCE"/>
    <property type="match status" value="1"/>
</dbReference>
<comment type="caution">
    <text evidence="7">The sequence shown here is derived from an EMBL/GenBank/DDBJ whole genome shotgun (WGS) entry which is preliminary data.</text>
</comment>
<dbReference type="GO" id="GO:0005216">
    <property type="term" value="F:monoatomic ion channel activity"/>
    <property type="evidence" value="ECO:0007669"/>
    <property type="project" value="InterPro"/>
</dbReference>
<evidence type="ECO:0000256" key="5">
    <source>
        <dbReference type="SAM" id="MobiDB-lite"/>
    </source>
</evidence>
<feature type="compositionally biased region" description="Basic and acidic residues" evidence="5">
    <location>
        <begin position="707"/>
        <end position="717"/>
    </location>
</feature>
<dbReference type="Gene3D" id="1.10.287.70">
    <property type="match status" value="1"/>
</dbReference>
<evidence type="ECO:0000256" key="3">
    <source>
        <dbReference type="ARBA" id="ARBA00022989"/>
    </source>
</evidence>
<feature type="region of interest" description="Disordered" evidence="5">
    <location>
        <begin position="47"/>
        <end position="67"/>
    </location>
</feature>
<comment type="subcellular location">
    <subcellularLocation>
        <location evidence="1">Membrane</location>
        <topology evidence="1">Multi-pass membrane protein</topology>
    </subcellularLocation>
</comment>
<reference evidence="7" key="1">
    <citation type="submission" date="2021-02" db="EMBL/GenBank/DDBJ databases">
        <authorList>
            <person name="Dougan E. K."/>
            <person name="Rhodes N."/>
            <person name="Thang M."/>
            <person name="Chan C."/>
        </authorList>
    </citation>
    <scope>NUCLEOTIDE SEQUENCE</scope>
</reference>
<dbReference type="SUPFAM" id="SSF81324">
    <property type="entry name" value="Voltage-gated potassium channels"/>
    <property type="match status" value="1"/>
</dbReference>
<evidence type="ECO:0000259" key="6">
    <source>
        <dbReference type="Pfam" id="PF00520"/>
    </source>
</evidence>
<dbReference type="AlphaFoldDB" id="A0A812LP89"/>
<dbReference type="OrthoDB" id="421226at2759"/>
<dbReference type="SUPFAM" id="SSF51206">
    <property type="entry name" value="cAMP-binding domain-like"/>
    <property type="match status" value="1"/>
</dbReference>
<name>A0A812LP89_SYMPI</name>
<gene>
    <name evidence="7" type="primary">Hcn2</name>
    <name evidence="7" type="ORF">SPIL2461_LOCUS4735</name>
</gene>
<proteinExistence type="predicted"/>
<feature type="region of interest" description="Disordered" evidence="5">
    <location>
        <begin position="695"/>
        <end position="717"/>
    </location>
</feature>
<evidence type="ECO:0000313" key="7">
    <source>
        <dbReference type="EMBL" id="CAE7249711.1"/>
    </source>
</evidence>
<dbReference type="InterPro" id="IPR018490">
    <property type="entry name" value="cNMP-bd_dom_sf"/>
</dbReference>
<dbReference type="PANTHER" id="PTHR47823">
    <property type="entry name" value="ION_TRANS DOMAIN-CONTAINING PROTEIN"/>
    <property type="match status" value="1"/>
</dbReference>
<evidence type="ECO:0000256" key="2">
    <source>
        <dbReference type="ARBA" id="ARBA00022692"/>
    </source>
</evidence>
<evidence type="ECO:0000256" key="4">
    <source>
        <dbReference type="ARBA" id="ARBA00023136"/>
    </source>
</evidence>
<dbReference type="Proteomes" id="UP000649617">
    <property type="component" value="Unassembled WGS sequence"/>
</dbReference>
<keyword evidence="2" id="KW-0812">Transmembrane</keyword>
<sequence>MEPRESFWELHRKLADCYAHDMAEHRPSIQSDRRNSLQRRLSLQSVQVQKETSMASDNPKSPMSKTPMRMVSFDRNSTIKVIDFDQVTPTEEVTFTDTAKARASLRQRRRSTMEGLMSVQGLKSHSSLGDGDSVEERWDITKVKLHAHKHWLQGENPESEISQRLQSLSKGINQSANEAQAGSEQDIVYEMEEQPTMLHPGGVLRTTWNVLVAICLIHDLVVIPLYVFDIPDSSLLVSLEWFTQLFWNIDIAMTVRTGYYYKGLLIMDPVKVLRNYVKTWLALDITLVSLDWAFVLLEASGVQVNSVAQLSRTIRFLRFLRLVRILRWVKLRRMAEVFQEMIQSQAASLYWSLLFGIARLIILNHLIACCWYGISRLENANDNWVIHARLSDQEPSHLYAASMNWAFAQLGVGVSDISPRTTLETYFCILIAFRSLITCTTLISRMTSLMTALIKTKEDEEREFRLLRSYLVFNEIPHRLGQKVTRFLQHQFSLKQQAKSADLHVPLLDLLSHQLQGELQFARHRASLAKLEFLDHLMDHLDRQTVQVLYELCTTALVSMPVASKDLVFLGGTAARKTYLILSGKFTYHHDEGAEKVDDSDCHGWIAEMCLWTPWVYLGDLVSHDVARVVAMDASLFGQILSQSTATHDQAKDYAKNFLSMMRGKTSWTDLRNEAREEDTNMDMSRIASVKKPKASFCCGKKPKNRVAHEDRPEELK</sequence>
<dbReference type="InterPro" id="IPR005821">
    <property type="entry name" value="Ion_trans_dom"/>
</dbReference>
<organism evidence="7 8">
    <name type="scientific">Symbiodinium pilosum</name>
    <name type="common">Dinoflagellate</name>
    <dbReference type="NCBI Taxonomy" id="2952"/>
    <lineage>
        <taxon>Eukaryota</taxon>
        <taxon>Sar</taxon>
        <taxon>Alveolata</taxon>
        <taxon>Dinophyceae</taxon>
        <taxon>Suessiales</taxon>
        <taxon>Symbiodiniaceae</taxon>
        <taxon>Symbiodinium</taxon>
    </lineage>
</organism>
<dbReference type="EMBL" id="CAJNIZ010006402">
    <property type="protein sequence ID" value="CAE7249711.1"/>
    <property type="molecule type" value="Genomic_DNA"/>
</dbReference>
<dbReference type="GO" id="GO:0016020">
    <property type="term" value="C:membrane"/>
    <property type="evidence" value="ECO:0007669"/>
    <property type="project" value="UniProtKB-SubCell"/>
</dbReference>
<keyword evidence="8" id="KW-1185">Reference proteome</keyword>
<dbReference type="Pfam" id="PF00520">
    <property type="entry name" value="Ion_trans"/>
    <property type="match status" value="1"/>
</dbReference>
<protein>
    <submittedName>
        <fullName evidence="7">Hcn2 protein</fullName>
    </submittedName>
</protein>
<evidence type="ECO:0000256" key="1">
    <source>
        <dbReference type="ARBA" id="ARBA00004141"/>
    </source>
</evidence>
<evidence type="ECO:0000313" key="8">
    <source>
        <dbReference type="Proteomes" id="UP000649617"/>
    </source>
</evidence>
<feature type="domain" description="Ion transport" evidence="6">
    <location>
        <begin position="206"/>
        <end position="449"/>
    </location>
</feature>
<accession>A0A812LP89</accession>
<keyword evidence="3" id="KW-1133">Transmembrane helix</keyword>
<keyword evidence="4" id="KW-0472">Membrane</keyword>
<feature type="compositionally biased region" description="Polar residues" evidence="5">
    <location>
        <begin position="50"/>
        <end position="64"/>
    </location>
</feature>